<feature type="domain" description="Methyltransferase" evidence="1">
    <location>
        <begin position="53"/>
        <end position="145"/>
    </location>
</feature>
<dbReference type="PANTHER" id="PTHR43464">
    <property type="entry name" value="METHYLTRANSFERASE"/>
    <property type="match status" value="1"/>
</dbReference>
<keyword evidence="3" id="KW-1185">Reference proteome</keyword>
<dbReference type="PANTHER" id="PTHR43464:SF92">
    <property type="entry name" value="SLR1071 PROTEIN"/>
    <property type="match status" value="1"/>
</dbReference>
<dbReference type="GO" id="GO:0008168">
    <property type="term" value="F:methyltransferase activity"/>
    <property type="evidence" value="ECO:0007669"/>
    <property type="project" value="UniProtKB-KW"/>
</dbReference>
<keyword evidence="2" id="KW-0489">Methyltransferase</keyword>
<evidence type="ECO:0000259" key="1">
    <source>
        <dbReference type="Pfam" id="PF13649"/>
    </source>
</evidence>
<dbReference type="InterPro" id="IPR029063">
    <property type="entry name" value="SAM-dependent_MTases_sf"/>
</dbReference>
<dbReference type="Gene3D" id="3.40.50.150">
    <property type="entry name" value="Vaccinia Virus protein VP39"/>
    <property type="match status" value="1"/>
</dbReference>
<dbReference type="Proteomes" id="UP000440096">
    <property type="component" value="Unassembled WGS sequence"/>
</dbReference>
<organism evidence="2 3">
    <name type="scientific">Amycolatopsis pithecellobii</name>
    <dbReference type="NCBI Taxonomy" id="664692"/>
    <lineage>
        <taxon>Bacteria</taxon>
        <taxon>Bacillati</taxon>
        <taxon>Actinomycetota</taxon>
        <taxon>Actinomycetes</taxon>
        <taxon>Pseudonocardiales</taxon>
        <taxon>Pseudonocardiaceae</taxon>
        <taxon>Amycolatopsis</taxon>
    </lineage>
</organism>
<proteinExistence type="predicted"/>
<dbReference type="EMBL" id="WMBA01000025">
    <property type="protein sequence ID" value="MTD55713.1"/>
    <property type="molecule type" value="Genomic_DNA"/>
</dbReference>
<dbReference type="CDD" id="cd02440">
    <property type="entry name" value="AdoMet_MTases"/>
    <property type="match status" value="1"/>
</dbReference>
<sequence length="225" mass="24577">MTDLAVAWDTYSRTKPSRRTTNAAGNTTWFNWTQHPDYGPGEELLAPQPGARILELGCGKGGNIAHLAACGVHATGIDISPAQLDAARERWRQVPALTLLEADALEFLRRGQQQFDAIYSVFGAMWFVDPRILLPAIRDRLTPGGRLVFSHRPPIEGCYGCQSGLIQRGDGQEPFVIRRWDYTADAWIDLLADNGFVDAAAHVVPSPGGQQQTAGTLLAQARNAQ</sequence>
<comment type="caution">
    <text evidence="2">The sequence shown here is derived from an EMBL/GenBank/DDBJ whole genome shotgun (WGS) entry which is preliminary data.</text>
</comment>
<evidence type="ECO:0000313" key="2">
    <source>
        <dbReference type="EMBL" id="MTD55713.1"/>
    </source>
</evidence>
<dbReference type="AlphaFoldDB" id="A0A6N7Z288"/>
<dbReference type="RefSeq" id="WP_154757914.1">
    <property type="nucleotide sequence ID" value="NZ_WMBA01000025.1"/>
</dbReference>
<dbReference type="GO" id="GO:0032259">
    <property type="term" value="P:methylation"/>
    <property type="evidence" value="ECO:0007669"/>
    <property type="project" value="UniProtKB-KW"/>
</dbReference>
<dbReference type="Pfam" id="PF13649">
    <property type="entry name" value="Methyltransf_25"/>
    <property type="match status" value="1"/>
</dbReference>
<dbReference type="SUPFAM" id="SSF53335">
    <property type="entry name" value="S-adenosyl-L-methionine-dependent methyltransferases"/>
    <property type="match status" value="1"/>
</dbReference>
<dbReference type="OrthoDB" id="22151at2"/>
<keyword evidence="2" id="KW-0808">Transferase</keyword>
<name>A0A6N7Z288_9PSEU</name>
<reference evidence="2 3" key="1">
    <citation type="submission" date="2019-11" db="EMBL/GenBank/DDBJ databases">
        <title>Draft genome of Amycolatopsis RM579.</title>
        <authorList>
            <person name="Duangmal K."/>
            <person name="Mingma R."/>
        </authorList>
    </citation>
    <scope>NUCLEOTIDE SEQUENCE [LARGE SCALE GENOMIC DNA]</scope>
    <source>
        <strain evidence="2 3">RM579</strain>
    </source>
</reference>
<gene>
    <name evidence="2" type="ORF">GKO32_17275</name>
</gene>
<protein>
    <submittedName>
        <fullName evidence="2">Methyltransferase domain-containing protein</fullName>
    </submittedName>
</protein>
<evidence type="ECO:0000313" key="3">
    <source>
        <dbReference type="Proteomes" id="UP000440096"/>
    </source>
</evidence>
<accession>A0A6N7Z288</accession>
<dbReference type="InterPro" id="IPR041698">
    <property type="entry name" value="Methyltransf_25"/>
</dbReference>